<feature type="signal peptide" evidence="1">
    <location>
        <begin position="1"/>
        <end position="20"/>
    </location>
</feature>
<dbReference type="Pfam" id="PF01273">
    <property type="entry name" value="LBP_BPI_CETP"/>
    <property type="match status" value="1"/>
</dbReference>
<evidence type="ECO:0000256" key="1">
    <source>
        <dbReference type="SAM" id="SignalP"/>
    </source>
</evidence>
<dbReference type="PANTHER" id="PTHR10504:SF131">
    <property type="entry name" value="BPI2 DOMAIN-CONTAINING PROTEIN"/>
    <property type="match status" value="1"/>
</dbReference>
<name>A0AAN9GNE5_9CAEN</name>
<dbReference type="PANTHER" id="PTHR10504">
    <property type="entry name" value="BACTERICIDAL PERMEABILITY-INCREASING BPI PROTEIN-RELATED"/>
    <property type="match status" value="1"/>
</dbReference>
<dbReference type="Proteomes" id="UP001374579">
    <property type="component" value="Unassembled WGS sequence"/>
</dbReference>
<dbReference type="GO" id="GO:0008289">
    <property type="term" value="F:lipid binding"/>
    <property type="evidence" value="ECO:0007669"/>
    <property type="project" value="InterPro"/>
</dbReference>
<reference evidence="3 4" key="1">
    <citation type="submission" date="2024-02" db="EMBL/GenBank/DDBJ databases">
        <title>Chromosome-scale genome assembly of the rough periwinkle Littorina saxatilis.</title>
        <authorList>
            <person name="De Jode A."/>
            <person name="Faria R."/>
            <person name="Formenti G."/>
            <person name="Sims Y."/>
            <person name="Smith T.P."/>
            <person name="Tracey A."/>
            <person name="Wood J.M.D."/>
            <person name="Zagrodzka Z.B."/>
            <person name="Johannesson K."/>
            <person name="Butlin R.K."/>
            <person name="Leder E.H."/>
        </authorList>
    </citation>
    <scope>NUCLEOTIDE SEQUENCE [LARGE SCALE GENOMIC DNA]</scope>
    <source>
        <strain evidence="3">Snail1</strain>
        <tissue evidence="3">Muscle</tissue>
    </source>
</reference>
<comment type="caution">
    <text evidence="3">The sequence shown here is derived from an EMBL/GenBank/DDBJ whole genome shotgun (WGS) entry which is preliminary data.</text>
</comment>
<dbReference type="InterPro" id="IPR032942">
    <property type="entry name" value="BPI/LBP/Plunc"/>
</dbReference>
<organism evidence="3 4">
    <name type="scientific">Littorina saxatilis</name>
    <dbReference type="NCBI Taxonomy" id="31220"/>
    <lineage>
        <taxon>Eukaryota</taxon>
        <taxon>Metazoa</taxon>
        <taxon>Spiralia</taxon>
        <taxon>Lophotrochozoa</taxon>
        <taxon>Mollusca</taxon>
        <taxon>Gastropoda</taxon>
        <taxon>Caenogastropoda</taxon>
        <taxon>Littorinimorpha</taxon>
        <taxon>Littorinoidea</taxon>
        <taxon>Littorinidae</taxon>
        <taxon>Littorina</taxon>
    </lineage>
</organism>
<sequence length="226" mass="24417">MFKMSTLLIVLLAVFSGAIAGIGQGSNNEVVQKALDYVSKFSMDTLATLARSIPIPDQSGQAGKVSWRITNIVVRDFTKPSSKVELINNGRGLRWTATNAGVKLHCDWWARYKNWLLRTTKSGSLDASASGVSFSVTVNLGRDSNGQAFVRPAGCTSSVGNIDFDLHGGGWLVSLANWLLNFERKAEEKVKGLLPAKLCTALNSAITSLNTKAKKELNSILDVEDV</sequence>
<dbReference type="InterPro" id="IPR017942">
    <property type="entry name" value="Lipid-bd_serum_glycop_N"/>
</dbReference>
<accession>A0AAN9GNE5</accession>
<dbReference type="EMBL" id="JBAMIC010000001">
    <property type="protein sequence ID" value="KAK7114256.1"/>
    <property type="molecule type" value="Genomic_DNA"/>
</dbReference>
<evidence type="ECO:0000259" key="2">
    <source>
        <dbReference type="SMART" id="SM00328"/>
    </source>
</evidence>
<proteinExistence type="predicted"/>
<dbReference type="InterPro" id="IPR017943">
    <property type="entry name" value="Bactericidal_perm-incr_a/b_dom"/>
</dbReference>
<dbReference type="GO" id="GO:0005615">
    <property type="term" value="C:extracellular space"/>
    <property type="evidence" value="ECO:0007669"/>
    <property type="project" value="TreeGrafter"/>
</dbReference>
<dbReference type="AlphaFoldDB" id="A0AAN9GNE5"/>
<feature type="chain" id="PRO_5043044619" description="Lipid-binding serum glycoprotein N-terminal domain-containing protein" evidence="1">
    <location>
        <begin position="21"/>
        <end position="226"/>
    </location>
</feature>
<feature type="domain" description="Lipid-binding serum glycoprotein N-terminal" evidence="2">
    <location>
        <begin position="30"/>
        <end position="226"/>
    </location>
</feature>
<dbReference type="Gene3D" id="3.15.10.10">
    <property type="entry name" value="Bactericidal permeability-increasing protein, domain 1"/>
    <property type="match status" value="1"/>
</dbReference>
<protein>
    <recommendedName>
        <fullName evidence="2">Lipid-binding serum glycoprotein N-terminal domain-containing protein</fullName>
    </recommendedName>
</protein>
<keyword evidence="4" id="KW-1185">Reference proteome</keyword>
<dbReference type="SMART" id="SM00328">
    <property type="entry name" value="BPI1"/>
    <property type="match status" value="1"/>
</dbReference>
<dbReference type="SUPFAM" id="SSF55394">
    <property type="entry name" value="Bactericidal permeability-increasing protein, BPI"/>
    <property type="match status" value="1"/>
</dbReference>
<evidence type="ECO:0000313" key="3">
    <source>
        <dbReference type="EMBL" id="KAK7114256.1"/>
    </source>
</evidence>
<keyword evidence="1" id="KW-0732">Signal</keyword>
<evidence type="ECO:0000313" key="4">
    <source>
        <dbReference type="Proteomes" id="UP001374579"/>
    </source>
</evidence>
<gene>
    <name evidence="3" type="ORF">V1264_000341</name>
</gene>